<keyword evidence="2" id="KW-0614">Plasmid</keyword>
<dbReference type="OrthoDB" id="574649at2"/>
<accession>B8HZP3</accession>
<protein>
    <submittedName>
        <fullName evidence="2">Uncharacterized protein</fullName>
    </submittedName>
</protein>
<keyword evidence="1" id="KW-1133">Transmembrane helix</keyword>
<dbReference type="AlphaFoldDB" id="B8HZP3"/>
<dbReference type="HOGENOM" id="CLU_1728353_0_0_3"/>
<feature type="transmembrane region" description="Helical" evidence="1">
    <location>
        <begin position="32"/>
        <end position="55"/>
    </location>
</feature>
<feature type="transmembrane region" description="Helical" evidence="1">
    <location>
        <begin position="67"/>
        <end position="85"/>
    </location>
</feature>
<name>B8HZP3_CYAP4</name>
<gene>
    <name evidence="2" type="ordered locus">Cyan7425_0197</name>
</gene>
<organism evidence="2">
    <name type="scientific">Cyanothece sp. (strain PCC 7425 / ATCC 29141)</name>
    <dbReference type="NCBI Taxonomy" id="395961"/>
    <lineage>
        <taxon>Bacteria</taxon>
        <taxon>Bacillati</taxon>
        <taxon>Cyanobacteriota</taxon>
        <taxon>Cyanophyceae</taxon>
        <taxon>Gomontiellales</taxon>
        <taxon>Cyanothecaceae</taxon>
        <taxon>Cyanothece</taxon>
    </lineage>
</organism>
<reference evidence="2" key="1">
    <citation type="submission" date="2009-01" db="EMBL/GenBank/DDBJ databases">
        <title>Complete sequence of plasmid2 Cyanothece sp. PCC 7425.</title>
        <authorList>
            <consortium name="US DOE Joint Genome Institute"/>
            <person name="Lucas S."/>
            <person name="Copeland A."/>
            <person name="Lapidus A."/>
            <person name="Glavina del Rio T."/>
            <person name="Dalin E."/>
            <person name="Tice H."/>
            <person name="Bruce D."/>
            <person name="Goodwin L."/>
            <person name="Pitluck S."/>
            <person name="Sims D."/>
            <person name="Meineke L."/>
            <person name="Brettin T."/>
            <person name="Detter J.C."/>
            <person name="Han C."/>
            <person name="Larimer F."/>
            <person name="Land M."/>
            <person name="Hauser L."/>
            <person name="Kyrpides N."/>
            <person name="Ovchinnikova G."/>
            <person name="Liberton M."/>
            <person name="Stoeckel J."/>
            <person name="Banerjee A."/>
            <person name="Singh A."/>
            <person name="Page L."/>
            <person name="Sato H."/>
            <person name="Zhao L."/>
            <person name="Sherman L."/>
            <person name="Pakrasi H."/>
            <person name="Richardson P."/>
        </authorList>
    </citation>
    <scope>NUCLEOTIDE SEQUENCE</scope>
    <source>
        <strain evidence="2">PCC 7425</strain>
        <plasmid evidence="2">pP742502</plasmid>
    </source>
</reference>
<feature type="transmembrane region" description="Helical" evidence="1">
    <location>
        <begin position="7"/>
        <end position="26"/>
    </location>
</feature>
<dbReference type="KEGG" id="cyn:Cyan7425_0197"/>
<dbReference type="EMBL" id="CP001346">
    <property type="protein sequence ID" value="ACL47891.1"/>
    <property type="molecule type" value="Genomic_DNA"/>
</dbReference>
<keyword evidence="1" id="KW-0472">Membrane</keyword>
<geneLocation type="plasmid" evidence="2">
    <name>pP742502</name>
</geneLocation>
<sequence>MIKYGQYGLAVTAYFGLSYVLFLSTSNTIVGGIVYLFLLLPFYATVLLILWIIVLQNRNKKVQIKKWIWGCVLLLQIITILVSPGNCFQAKEGSPCYSNLQILIGNAPRTGPGKVSHWTFVENAFPGLVFAYSVAVALALFPMKNLSIKNTLN</sequence>
<keyword evidence="1" id="KW-0812">Transmembrane</keyword>
<proteinExistence type="predicted"/>
<evidence type="ECO:0000256" key="1">
    <source>
        <dbReference type="SAM" id="Phobius"/>
    </source>
</evidence>
<evidence type="ECO:0000313" key="2">
    <source>
        <dbReference type="EMBL" id="ACL47891.1"/>
    </source>
</evidence>
<dbReference type="eggNOG" id="ENOG502ZESY">
    <property type="taxonomic scope" value="Bacteria"/>
</dbReference>
<feature type="transmembrane region" description="Helical" evidence="1">
    <location>
        <begin position="124"/>
        <end position="143"/>
    </location>
</feature>